<feature type="domain" description="Protein kinase" evidence="12">
    <location>
        <begin position="85"/>
        <end position="328"/>
    </location>
</feature>
<feature type="binding site" evidence="9">
    <location>
        <position position="114"/>
    </location>
    <ligand>
        <name>ATP</name>
        <dbReference type="ChEBI" id="CHEBI:30616"/>
    </ligand>
</feature>
<evidence type="ECO:0000256" key="4">
    <source>
        <dbReference type="ARBA" id="ARBA00022741"/>
    </source>
</evidence>
<dbReference type="Proteomes" id="UP000694388">
    <property type="component" value="Unplaced"/>
</dbReference>
<dbReference type="AlphaFoldDB" id="A0A8C4QL66"/>
<evidence type="ECO:0000256" key="8">
    <source>
        <dbReference type="ARBA" id="ARBA00048679"/>
    </source>
</evidence>
<dbReference type="PROSITE" id="PS00107">
    <property type="entry name" value="PROTEIN_KINASE_ATP"/>
    <property type="match status" value="1"/>
</dbReference>
<dbReference type="EC" id="2.7.11.1" evidence="1"/>
<keyword evidence="11" id="KW-1133">Transmembrane helix</keyword>
<dbReference type="SMART" id="SM00220">
    <property type="entry name" value="S_TKc"/>
    <property type="match status" value="1"/>
</dbReference>
<evidence type="ECO:0000256" key="3">
    <source>
        <dbReference type="ARBA" id="ARBA00022679"/>
    </source>
</evidence>
<reference evidence="13" key="2">
    <citation type="submission" date="2025-09" db="UniProtKB">
        <authorList>
            <consortium name="Ensembl"/>
        </authorList>
    </citation>
    <scope>IDENTIFICATION</scope>
</reference>
<keyword evidence="5" id="KW-0418">Kinase</keyword>
<dbReference type="SUPFAM" id="SSF56112">
    <property type="entry name" value="Protein kinase-like (PK-like)"/>
    <property type="match status" value="1"/>
</dbReference>
<proteinExistence type="inferred from homology"/>
<dbReference type="PROSITE" id="PS50011">
    <property type="entry name" value="PROTEIN_KINASE_DOM"/>
    <property type="match status" value="1"/>
</dbReference>
<name>A0A8C4QL66_EPTBU</name>
<evidence type="ECO:0000256" key="1">
    <source>
        <dbReference type="ARBA" id="ARBA00012513"/>
    </source>
</evidence>
<accession>A0A8C4QL66</accession>
<feature type="transmembrane region" description="Helical" evidence="11">
    <location>
        <begin position="40"/>
        <end position="67"/>
    </location>
</feature>
<evidence type="ECO:0000256" key="10">
    <source>
        <dbReference type="RuleBase" id="RU000304"/>
    </source>
</evidence>
<keyword evidence="2 10" id="KW-0723">Serine/threonine-protein kinase</keyword>
<dbReference type="GO" id="GO:0005524">
    <property type="term" value="F:ATP binding"/>
    <property type="evidence" value="ECO:0007669"/>
    <property type="project" value="UniProtKB-UniRule"/>
</dbReference>
<dbReference type="GO" id="GO:0004674">
    <property type="term" value="F:protein serine/threonine kinase activity"/>
    <property type="evidence" value="ECO:0007669"/>
    <property type="project" value="UniProtKB-KW"/>
</dbReference>
<dbReference type="GeneTree" id="ENSGT00940000165963"/>
<dbReference type="Pfam" id="PF00069">
    <property type="entry name" value="Pkinase"/>
    <property type="match status" value="1"/>
</dbReference>
<dbReference type="PANTHER" id="PTHR24346:SF82">
    <property type="entry name" value="KP78A-RELATED"/>
    <property type="match status" value="1"/>
</dbReference>
<dbReference type="PANTHER" id="PTHR24346">
    <property type="entry name" value="MAP/MICROTUBULE AFFINITY-REGULATING KINASE"/>
    <property type="match status" value="1"/>
</dbReference>
<evidence type="ECO:0000256" key="2">
    <source>
        <dbReference type="ARBA" id="ARBA00022527"/>
    </source>
</evidence>
<reference evidence="13" key="1">
    <citation type="submission" date="2025-08" db="UniProtKB">
        <authorList>
            <consortium name="Ensembl"/>
        </authorList>
    </citation>
    <scope>IDENTIFICATION</scope>
</reference>
<dbReference type="InterPro" id="IPR011009">
    <property type="entry name" value="Kinase-like_dom_sf"/>
</dbReference>
<comment type="catalytic activity">
    <reaction evidence="8">
        <text>L-seryl-[protein] + ATP = O-phospho-L-seryl-[protein] + ADP + H(+)</text>
        <dbReference type="Rhea" id="RHEA:17989"/>
        <dbReference type="Rhea" id="RHEA-COMP:9863"/>
        <dbReference type="Rhea" id="RHEA-COMP:11604"/>
        <dbReference type="ChEBI" id="CHEBI:15378"/>
        <dbReference type="ChEBI" id="CHEBI:29999"/>
        <dbReference type="ChEBI" id="CHEBI:30616"/>
        <dbReference type="ChEBI" id="CHEBI:83421"/>
        <dbReference type="ChEBI" id="CHEBI:456216"/>
        <dbReference type="EC" id="2.7.11.1"/>
    </reaction>
</comment>
<dbReference type="GO" id="GO:0005737">
    <property type="term" value="C:cytoplasm"/>
    <property type="evidence" value="ECO:0007669"/>
    <property type="project" value="TreeGrafter"/>
</dbReference>
<evidence type="ECO:0000256" key="11">
    <source>
        <dbReference type="SAM" id="Phobius"/>
    </source>
</evidence>
<evidence type="ECO:0000259" key="12">
    <source>
        <dbReference type="PROSITE" id="PS50011"/>
    </source>
</evidence>
<dbReference type="InterPro" id="IPR000719">
    <property type="entry name" value="Prot_kinase_dom"/>
</dbReference>
<comment type="catalytic activity">
    <reaction evidence="7">
        <text>L-threonyl-[protein] + ATP = O-phospho-L-threonyl-[protein] + ADP + H(+)</text>
        <dbReference type="Rhea" id="RHEA:46608"/>
        <dbReference type="Rhea" id="RHEA-COMP:11060"/>
        <dbReference type="Rhea" id="RHEA-COMP:11605"/>
        <dbReference type="ChEBI" id="CHEBI:15378"/>
        <dbReference type="ChEBI" id="CHEBI:30013"/>
        <dbReference type="ChEBI" id="CHEBI:30616"/>
        <dbReference type="ChEBI" id="CHEBI:61977"/>
        <dbReference type="ChEBI" id="CHEBI:456216"/>
        <dbReference type="EC" id="2.7.11.1"/>
    </reaction>
</comment>
<keyword evidence="3" id="KW-0808">Transferase</keyword>
<dbReference type="PROSITE" id="PS00108">
    <property type="entry name" value="PROTEIN_KINASE_ST"/>
    <property type="match status" value="1"/>
</dbReference>
<sequence>MQEFFGSVWTNISNVLPTSFLEIPSEVIPFLNERIWEHDFMKAVCITGILMLSLAFIWKILQILVVIPIRLRWNIIQPGQSIGDCVILEKIGEGSFGMVYKARNSVSGVKVALKFGEHKEARTEFHQEAVIMNSLCHPNILKMYDSYDVKGHLILGLEFVEGDTLGKYLCQYQKLSERHAWHIMVQMFSAIEHMHDQNIAHLDLKLENVLYCHQHQVKLIDFGLSRFFNPGQKLHEISGTYNYLAPEMLRLGEYEAPQVDIWSLGIIQRKLLMGIKQIPDNTNSFSFSAACESLLNGMICIDPVSRLTIKVRDPNCFQLFDVLDEAYFTVLWMLSTCCTTTGVFPGDVYIYIPHVHYYVLQEIMRHPWLKQFLSTPVEHQHLEGTSVLFFIFMHLPLFYISI</sequence>
<organism evidence="13 14">
    <name type="scientific">Eptatretus burgeri</name>
    <name type="common">Inshore hagfish</name>
    <dbReference type="NCBI Taxonomy" id="7764"/>
    <lineage>
        <taxon>Eukaryota</taxon>
        <taxon>Metazoa</taxon>
        <taxon>Chordata</taxon>
        <taxon>Craniata</taxon>
        <taxon>Vertebrata</taxon>
        <taxon>Cyclostomata</taxon>
        <taxon>Myxini</taxon>
        <taxon>Myxiniformes</taxon>
        <taxon>Myxinidae</taxon>
        <taxon>Eptatretinae</taxon>
        <taxon>Eptatretus</taxon>
    </lineage>
</organism>
<keyword evidence="11" id="KW-0812">Transmembrane</keyword>
<keyword evidence="14" id="KW-1185">Reference proteome</keyword>
<dbReference type="GO" id="GO:0035556">
    <property type="term" value="P:intracellular signal transduction"/>
    <property type="evidence" value="ECO:0007669"/>
    <property type="project" value="TreeGrafter"/>
</dbReference>
<evidence type="ECO:0000256" key="6">
    <source>
        <dbReference type="ARBA" id="ARBA00022840"/>
    </source>
</evidence>
<keyword evidence="11" id="KW-0472">Membrane</keyword>
<comment type="similarity">
    <text evidence="10">Belongs to the protein kinase superfamily.</text>
</comment>
<evidence type="ECO:0000313" key="14">
    <source>
        <dbReference type="Proteomes" id="UP000694388"/>
    </source>
</evidence>
<evidence type="ECO:0000256" key="7">
    <source>
        <dbReference type="ARBA" id="ARBA00047899"/>
    </source>
</evidence>
<dbReference type="Gene3D" id="1.10.510.10">
    <property type="entry name" value="Transferase(Phosphotransferase) domain 1"/>
    <property type="match status" value="1"/>
</dbReference>
<evidence type="ECO:0000313" key="13">
    <source>
        <dbReference type="Ensembl" id="ENSEBUP00000016556.1"/>
    </source>
</evidence>
<dbReference type="InterPro" id="IPR008271">
    <property type="entry name" value="Ser/Thr_kinase_AS"/>
</dbReference>
<evidence type="ECO:0000256" key="9">
    <source>
        <dbReference type="PROSITE-ProRule" id="PRU10141"/>
    </source>
</evidence>
<evidence type="ECO:0000256" key="5">
    <source>
        <dbReference type="ARBA" id="ARBA00022777"/>
    </source>
</evidence>
<protein>
    <recommendedName>
        <fullName evidence="1">non-specific serine/threonine protein kinase</fullName>
        <ecNumber evidence="1">2.7.11.1</ecNumber>
    </recommendedName>
</protein>
<dbReference type="Ensembl" id="ENSEBUT00000017132.1">
    <property type="protein sequence ID" value="ENSEBUP00000016556.1"/>
    <property type="gene ID" value="ENSEBUG00000010380.1"/>
</dbReference>
<dbReference type="InterPro" id="IPR017441">
    <property type="entry name" value="Protein_kinase_ATP_BS"/>
</dbReference>
<keyword evidence="6 9" id="KW-0067">ATP-binding</keyword>
<keyword evidence="4 9" id="KW-0547">Nucleotide-binding</keyword>